<organism evidence="1 2">
    <name type="scientific">Pseudoduganella danionis</name>
    <dbReference type="NCBI Taxonomy" id="1890295"/>
    <lineage>
        <taxon>Bacteria</taxon>
        <taxon>Pseudomonadati</taxon>
        <taxon>Pseudomonadota</taxon>
        <taxon>Betaproteobacteria</taxon>
        <taxon>Burkholderiales</taxon>
        <taxon>Oxalobacteraceae</taxon>
        <taxon>Telluria group</taxon>
        <taxon>Pseudoduganella</taxon>
    </lineage>
</organism>
<reference evidence="1 2" key="1">
    <citation type="submission" date="2019-11" db="EMBL/GenBank/DDBJ databases">
        <title>Type strains purchased from KCTC, JCM and DSMZ.</title>
        <authorList>
            <person name="Lu H."/>
        </authorList>
    </citation>
    <scope>NUCLEOTIDE SEQUENCE [LARGE SCALE GENOMIC DNA]</scope>
    <source>
        <strain evidence="1 2">DSM 103461</strain>
    </source>
</reference>
<dbReference type="RefSeq" id="WP_155436839.1">
    <property type="nucleotide sequence ID" value="NZ_JBHLXK010000011.1"/>
</dbReference>
<evidence type="ECO:0000313" key="1">
    <source>
        <dbReference type="EMBL" id="MTW35507.1"/>
    </source>
</evidence>
<dbReference type="EMBL" id="WNKW01000014">
    <property type="protein sequence ID" value="MTW35507.1"/>
    <property type="molecule type" value="Genomic_DNA"/>
</dbReference>
<name>A0ABW9STL0_9BURK</name>
<keyword evidence="2" id="KW-1185">Reference proteome</keyword>
<proteinExistence type="predicted"/>
<evidence type="ECO:0000313" key="2">
    <source>
        <dbReference type="Proteomes" id="UP000735592"/>
    </source>
</evidence>
<sequence>MLVKVALLYEEGGRPLPRHRAVTARPAHLGKLSLSEEHDRDMRRIVRSARLCDPSNGAYVLPPLLDAVVLYISNGCMTITGVEQDDVTRKRTAQSWYVELAKAEN</sequence>
<comment type="caution">
    <text evidence="1">The sequence shown here is derived from an EMBL/GenBank/DDBJ whole genome shotgun (WGS) entry which is preliminary data.</text>
</comment>
<dbReference type="Proteomes" id="UP000735592">
    <property type="component" value="Unassembled WGS sequence"/>
</dbReference>
<accession>A0ABW9STL0</accession>
<protein>
    <submittedName>
        <fullName evidence="1">Uncharacterized protein</fullName>
    </submittedName>
</protein>
<gene>
    <name evidence="1" type="ORF">GM655_22185</name>
</gene>